<name>A0A4U6V2E7_SETVI</name>
<reference evidence="1" key="1">
    <citation type="submission" date="2019-03" db="EMBL/GenBank/DDBJ databases">
        <title>WGS assembly of Setaria viridis.</title>
        <authorList>
            <person name="Huang P."/>
            <person name="Jenkins J."/>
            <person name="Grimwood J."/>
            <person name="Barry K."/>
            <person name="Healey A."/>
            <person name="Mamidi S."/>
            <person name="Sreedasyam A."/>
            <person name="Shu S."/>
            <person name="Feldman M."/>
            <person name="Wu J."/>
            <person name="Yu Y."/>
            <person name="Chen C."/>
            <person name="Johnson J."/>
            <person name="Rokhsar D."/>
            <person name="Baxter I."/>
            <person name="Schmutz J."/>
            <person name="Brutnell T."/>
            <person name="Kellogg E."/>
        </authorList>
    </citation>
    <scope>NUCLEOTIDE SEQUENCE [LARGE SCALE GENOMIC DNA]</scope>
</reference>
<proteinExistence type="predicted"/>
<dbReference type="Gramene" id="TKW23240">
    <property type="protein sequence ID" value="TKW23240"/>
    <property type="gene ID" value="SEVIR_4G279900v2"/>
</dbReference>
<dbReference type="Proteomes" id="UP000298652">
    <property type="component" value="Chromosome 4"/>
</dbReference>
<evidence type="ECO:0000313" key="2">
    <source>
        <dbReference type="Proteomes" id="UP000298652"/>
    </source>
</evidence>
<sequence>MQLLCMEWIWCTEKGGHLASLLSVGFVVRLAFHLLLLDWPACCYSIWDCSIQDTAVLSGGNEEERICDCPVSTARAAMTFAPRRWRRTPSTACPHLAAELAQTLLATTARHVRSRGPPGPWRGRRRQGLAQRASGVGTWRGVALV</sequence>
<accession>A0A4U6V2E7</accession>
<gene>
    <name evidence="1" type="ORF">SEVIR_4G279900v2</name>
</gene>
<dbReference type="AlphaFoldDB" id="A0A4U6V2E7"/>
<keyword evidence="2" id="KW-1185">Reference proteome</keyword>
<dbReference type="EMBL" id="CM016555">
    <property type="protein sequence ID" value="TKW23240.1"/>
    <property type="molecule type" value="Genomic_DNA"/>
</dbReference>
<protein>
    <submittedName>
        <fullName evidence="1">Uncharacterized protein</fullName>
    </submittedName>
</protein>
<organism evidence="1 2">
    <name type="scientific">Setaria viridis</name>
    <name type="common">Green bristlegrass</name>
    <name type="synonym">Setaria italica subsp. viridis</name>
    <dbReference type="NCBI Taxonomy" id="4556"/>
    <lineage>
        <taxon>Eukaryota</taxon>
        <taxon>Viridiplantae</taxon>
        <taxon>Streptophyta</taxon>
        <taxon>Embryophyta</taxon>
        <taxon>Tracheophyta</taxon>
        <taxon>Spermatophyta</taxon>
        <taxon>Magnoliopsida</taxon>
        <taxon>Liliopsida</taxon>
        <taxon>Poales</taxon>
        <taxon>Poaceae</taxon>
        <taxon>PACMAD clade</taxon>
        <taxon>Panicoideae</taxon>
        <taxon>Panicodae</taxon>
        <taxon>Paniceae</taxon>
        <taxon>Cenchrinae</taxon>
        <taxon>Setaria</taxon>
    </lineage>
</organism>
<evidence type="ECO:0000313" key="1">
    <source>
        <dbReference type="EMBL" id="TKW23240.1"/>
    </source>
</evidence>